<evidence type="ECO:0000313" key="1">
    <source>
        <dbReference type="EMBL" id="SVB77038.1"/>
    </source>
</evidence>
<feature type="non-terminal residue" evidence="1">
    <location>
        <position position="32"/>
    </location>
</feature>
<protein>
    <submittedName>
        <fullName evidence="1">Uncharacterized protein</fullName>
    </submittedName>
</protein>
<sequence length="32" mass="3777">MPETDRSAAKEKFLNFLDQKNLRITSQRRAIV</sequence>
<organism evidence="1">
    <name type="scientific">marine metagenome</name>
    <dbReference type="NCBI Taxonomy" id="408172"/>
    <lineage>
        <taxon>unclassified sequences</taxon>
        <taxon>metagenomes</taxon>
        <taxon>ecological metagenomes</taxon>
    </lineage>
</organism>
<proteinExistence type="predicted"/>
<name>A0A382GPJ6_9ZZZZ</name>
<gene>
    <name evidence="1" type="ORF">METZ01_LOCUS229892</name>
</gene>
<dbReference type="EMBL" id="UINC01056702">
    <property type="protein sequence ID" value="SVB77038.1"/>
    <property type="molecule type" value="Genomic_DNA"/>
</dbReference>
<reference evidence="1" key="1">
    <citation type="submission" date="2018-05" db="EMBL/GenBank/DDBJ databases">
        <authorList>
            <person name="Lanie J.A."/>
            <person name="Ng W.-L."/>
            <person name="Kazmierczak K.M."/>
            <person name="Andrzejewski T.M."/>
            <person name="Davidsen T.M."/>
            <person name="Wayne K.J."/>
            <person name="Tettelin H."/>
            <person name="Glass J.I."/>
            <person name="Rusch D."/>
            <person name="Podicherti R."/>
            <person name="Tsui H.-C.T."/>
            <person name="Winkler M.E."/>
        </authorList>
    </citation>
    <scope>NUCLEOTIDE SEQUENCE</scope>
</reference>
<dbReference type="AlphaFoldDB" id="A0A382GPJ6"/>
<accession>A0A382GPJ6</accession>